<keyword evidence="2" id="KW-1185">Reference proteome</keyword>
<dbReference type="Proteomes" id="UP000826195">
    <property type="component" value="Unassembled WGS sequence"/>
</dbReference>
<proteinExistence type="predicted"/>
<organism evidence="1 2">
    <name type="scientific">Cotesia glomerata</name>
    <name type="common">Lepidopteran parasitic wasp</name>
    <name type="synonym">Apanteles glomeratus</name>
    <dbReference type="NCBI Taxonomy" id="32391"/>
    <lineage>
        <taxon>Eukaryota</taxon>
        <taxon>Metazoa</taxon>
        <taxon>Ecdysozoa</taxon>
        <taxon>Arthropoda</taxon>
        <taxon>Hexapoda</taxon>
        <taxon>Insecta</taxon>
        <taxon>Pterygota</taxon>
        <taxon>Neoptera</taxon>
        <taxon>Endopterygota</taxon>
        <taxon>Hymenoptera</taxon>
        <taxon>Apocrita</taxon>
        <taxon>Ichneumonoidea</taxon>
        <taxon>Braconidae</taxon>
        <taxon>Microgastrinae</taxon>
        <taxon>Cotesia</taxon>
    </lineage>
</organism>
<gene>
    <name evidence="1" type="ORF">KQX54_018263</name>
</gene>
<accession>A0AAV7I406</accession>
<reference evidence="1 2" key="1">
    <citation type="journal article" date="2021" name="J. Hered.">
        <title>A chromosome-level genome assembly of the parasitoid wasp, Cotesia glomerata (Hymenoptera: Braconidae).</title>
        <authorList>
            <person name="Pinto B.J."/>
            <person name="Weis J.J."/>
            <person name="Gamble T."/>
            <person name="Ode P.J."/>
            <person name="Paul R."/>
            <person name="Zaspel J.M."/>
        </authorList>
    </citation>
    <scope>NUCLEOTIDE SEQUENCE [LARGE SCALE GENOMIC DNA]</scope>
    <source>
        <strain evidence="1">CgM1</strain>
    </source>
</reference>
<name>A0AAV7I406_COTGL</name>
<protein>
    <submittedName>
        <fullName evidence="1">Uncharacterized protein</fullName>
    </submittedName>
</protein>
<sequence length="142" mass="16074">MRDSIKMSVGEVEVMTDPETFWIFTAEIKTSLMLNFGSKFPILEEMLSKLETEPDVEILRRIAKNALSPELVNSANSGINLLFQSIGQPPEITKKLRQKFNRLIKGRLFIDLINDVALKTETEVEMLSSKPGTNSAEECIFH</sequence>
<comment type="caution">
    <text evidence="1">The sequence shown here is derived from an EMBL/GenBank/DDBJ whole genome shotgun (WGS) entry which is preliminary data.</text>
</comment>
<evidence type="ECO:0000313" key="1">
    <source>
        <dbReference type="EMBL" id="KAH0540558.1"/>
    </source>
</evidence>
<evidence type="ECO:0000313" key="2">
    <source>
        <dbReference type="Proteomes" id="UP000826195"/>
    </source>
</evidence>
<dbReference type="EMBL" id="JAHXZJ010002609">
    <property type="protein sequence ID" value="KAH0540558.1"/>
    <property type="molecule type" value="Genomic_DNA"/>
</dbReference>
<dbReference type="AlphaFoldDB" id="A0AAV7I406"/>